<keyword evidence="3" id="KW-1185">Reference proteome</keyword>
<comment type="caution">
    <text evidence="2">The sequence shown here is derived from an EMBL/GenBank/DDBJ whole genome shotgun (WGS) entry which is preliminary data.</text>
</comment>
<evidence type="ECO:0000313" key="2">
    <source>
        <dbReference type="EMBL" id="GAA1998331.1"/>
    </source>
</evidence>
<evidence type="ECO:0008006" key="4">
    <source>
        <dbReference type="Google" id="ProtNLM"/>
    </source>
</evidence>
<gene>
    <name evidence="2" type="ORF">GCM10009838_74530</name>
</gene>
<keyword evidence="1" id="KW-0472">Membrane</keyword>
<name>A0ABN2T490_9ACTN</name>
<dbReference type="Pfam" id="PF11209">
    <property type="entry name" value="LmeA"/>
    <property type="match status" value="1"/>
</dbReference>
<evidence type="ECO:0000313" key="3">
    <source>
        <dbReference type="Proteomes" id="UP001499854"/>
    </source>
</evidence>
<proteinExistence type="predicted"/>
<feature type="transmembrane region" description="Helical" evidence="1">
    <location>
        <begin position="25"/>
        <end position="43"/>
    </location>
</feature>
<evidence type="ECO:0000256" key="1">
    <source>
        <dbReference type="SAM" id="Phobius"/>
    </source>
</evidence>
<keyword evidence="1" id="KW-0812">Transmembrane</keyword>
<dbReference type="InterPro" id="IPR021373">
    <property type="entry name" value="DUF2993"/>
</dbReference>
<dbReference type="EMBL" id="BAAAQM010000062">
    <property type="protein sequence ID" value="GAA1998331.1"/>
    <property type="molecule type" value="Genomic_DNA"/>
</dbReference>
<sequence length="254" mass="27019">MTYEEGIEQLNWQAQPPPPARRRKWPLRLAIVLLVLAGLFVAADRITVGIAESQIAKRVQSSQNLATKPSVTIADFPFLTQLIGMKLDHVSMDARGVVRNGVRVSDLHVDLNGVAPSNGFTEAKVDRLSGTAFFSWADLEAAAAAQHLDVTLAEGPDNSIRVTGPLAGLGKVTLQSKLSLGPDNRLQLAATKVETPIPGLSGRIPKDLDFPIPVGALPMNLTLQLNDLKTSGDGLRVKALADHVTITSSGISGD</sequence>
<keyword evidence="1" id="KW-1133">Transmembrane helix</keyword>
<dbReference type="RefSeq" id="WP_344661907.1">
    <property type="nucleotide sequence ID" value="NZ_BAAAQM010000062.1"/>
</dbReference>
<reference evidence="2 3" key="1">
    <citation type="journal article" date="2019" name="Int. J. Syst. Evol. Microbiol.">
        <title>The Global Catalogue of Microorganisms (GCM) 10K type strain sequencing project: providing services to taxonomists for standard genome sequencing and annotation.</title>
        <authorList>
            <consortium name="The Broad Institute Genomics Platform"/>
            <consortium name="The Broad Institute Genome Sequencing Center for Infectious Disease"/>
            <person name="Wu L."/>
            <person name="Ma J."/>
        </authorList>
    </citation>
    <scope>NUCLEOTIDE SEQUENCE [LARGE SCALE GENOMIC DNA]</scope>
    <source>
        <strain evidence="2 3">JCM 16013</strain>
    </source>
</reference>
<accession>A0ABN2T490</accession>
<dbReference type="Proteomes" id="UP001499854">
    <property type="component" value="Unassembled WGS sequence"/>
</dbReference>
<protein>
    <recommendedName>
        <fullName evidence="4">DUF2993 domain-containing protein</fullName>
    </recommendedName>
</protein>
<organism evidence="2 3">
    <name type="scientific">Catenulispora subtropica</name>
    <dbReference type="NCBI Taxonomy" id="450798"/>
    <lineage>
        <taxon>Bacteria</taxon>
        <taxon>Bacillati</taxon>
        <taxon>Actinomycetota</taxon>
        <taxon>Actinomycetes</taxon>
        <taxon>Catenulisporales</taxon>
        <taxon>Catenulisporaceae</taxon>
        <taxon>Catenulispora</taxon>
    </lineage>
</organism>